<evidence type="ECO:0000256" key="2">
    <source>
        <dbReference type="ARBA" id="ARBA00022692"/>
    </source>
</evidence>
<feature type="transmembrane region" description="Helical" evidence="6">
    <location>
        <begin position="79"/>
        <end position="97"/>
    </location>
</feature>
<feature type="transmembrane region" description="Helical" evidence="6">
    <location>
        <begin position="140"/>
        <end position="161"/>
    </location>
</feature>
<evidence type="ECO:0000256" key="3">
    <source>
        <dbReference type="ARBA" id="ARBA00022989"/>
    </source>
</evidence>
<protein>
    <recommendedName>
        <fullName evidence="7">Integral membrane bound transporter domain-containing protein</fullName>
    </recommendedName>
</protein>
<accession>A0A8J4ATS1</accession>
<feature type="region of interest" description="Disordered" evidence="5">
    <location>
        <begin position="612"/>
        <end position="631"/>
    </location>
</feature>
<feature type="transmembrane region" description="Helical" evidence="6">
    <location>
        <begin position="12"/>
        <end position="34"/>
    </location>
</feature>
<comment type="subcellular location">
    <subcellularLocation>
        <location evidence="1">Membrane</location>
        <topology evidence="1">Multi-pass membrane protein</topology>
    </subcellularLocation>
</comment>
<feature type="region of interest" description="Disordered" evidence="5">
    <location>
        <begin position="537"/>
        <end position="576"/>
    </location>
</feature>
<feature type="region of interest" description="Disordered" evidence="5">
    <location>
        <begin position="460"/>
        <end position="519"/>
    </location>
</feature>
<feature type="compositionally biased region" description="Polar residues" evidence="5">
    <location>
        <begin position="462"/>
        <end position="479"/>
    </location>
</feature>
<feature type="compositionally biased region" description="Basic and acidic residues" evidence="5">
    <location>
        <begin position="1449"/>
        <end position="1459"/>
    </location>
</feature>
<evidence type="ECO:0000313" key="9">
    <source>
        <dbReference type="Proteomes" id="UP000747399"/>
    </source>
</evidence>
<feature type="compositionally biased region" description="Low complexity" evidence="5">
    <location>
        <begin position="1592"/>
        <end position="1605"/>
    </location>
</feature>
<evidence type="ECO:0000256" key="5">
    <source>
        <dbReference type="SAM" id="MobiDB-lite"/>
    </source>
</evidence>
<feature type="transmembrane region" description="Helical" evidence="6">
    <location>
        <begin position="1206"/>
        <end position="1228"/>
    </location>
</feature>
<feature type="region of interest" description="Disordered" evidence="5">
    <location>
        <begin position="1592"/>
        <end position="1611"/>
    </location>
</feature>
<dbReference type="InterPro" id="IPR049453">
    <property type="entry name" value="Memb_transporter_dom"/>
</dbReference>
<gene>
    <name evidence="8" type="ORF">Vafri_2673</name>
</gene>
<comment type="caution">
    <text evidence="8">The sequence shown here is derived from an EMBL/GenBank/DDBJ whole genome shotgun (WGS) entry which is preliminary data.</text>
</comment>
<keyword evidence="2 6" id="KW-0812">Transmembrane</keyword>
<dbReference type="Proteomes" id="UP000747399">
    <property type="component" value="Unassembled WGS sequence"/>
</dbReference>
<feature type="region of interest" description="Disordered" evidence="5">
    <location>
        <begin position="1410"/>
        <end position="1464"/>
    </location>
</feature>
<dbReference type="PANTHER" id="PTHR31086">
    <property type="entry name" value="ALUMINUM-ACTIVATED MALATE TRANSPORTER 10"/>
    <property type="match status" value="1"/>
</dbReference>
<keyword evidence="4 6" id="KW-0472">Membrane</keyword>
<dbReference type="Pfam" id="PF13515">
    <property type="entry name" value="FUSC_2"/>
    <property type="match status" value="1"/>
</dbReference>
<feature type="transmembrane region" description="Helical" evidence="6">
    <location>
        <begin position="1153"/>
        <end position="1171"/>
    </location>
</feature>
<feature type="transmembrane region" description="Helical" evidence="6">
    <location>
        <begin position="40"/>
        <end position="59"/>
    </location>
</feature>
<dbReference type="EMBL" id="BNCO01000003">
    <property type="protein sequence ID" value="GIL45429.1"/>
    <property type="molecule type" value="Genomic_DNA"/>
</dbReference>
<sequence>MKSRSLDAVRCFVLTPPFQCAVQFSIAVLIIGLFVFLRPLAFNLSCMSAVMLAVALAVLSADNHIGTRLQASATELGGLVWGILLGGIVLTIARLAAPTSCVSLVGCHTHTAALCCLGVAVLGLLVANRAVVGAPYPSHLWLGGLLGTIGYGIVVISGQFYTSSVLLWKDVVGHLLAMSLLGTGVCVVVSFVVLPSLALDEMRADTAAAVRGIGHAVSRIATRALCPEYTGQIPAGAKKSHSPSKFRTTADLIAAASPGLQCPHQEELTSDPRTHPGAAVERFPAANLPPISELQLVSQDLPTPAAPELQLQSELQDGQATHPSCSSGHGWNGATATAVGGHMSWHRSQSSDSSPVPLACPPGAQLSATQSGDINIGLSVGEVLSSEQVPPAWQAPELLQACGGPDHGVLCADRPRANQSNHRRSVGIFRQHHMYQQFGVIREDVLSAACSHALPGHGMGLDTSQGTLHDGSPSMNSPSVLPLPPPPPHHHHHQQQQQQALEVPSSSPPPPAAGIRPTYSCRIPGVASCPLLNKLDDTRSGGDTAQSNSELDKEYGGRRHSLYASSSESSDEEPPLWGTEFYPEFEGVMEDEDAFLNLLHEATAPQVLFGTPGAARRPPPPTAPAGGIRPSPSVVDMLHVPAKGTSPAAVSKREGKTKNLQHSHEQPLQAAVRGAKPQSKIVTMAGPGAGPVTAQSRGGLIGAAVAWAPVSALRPLLLRAKACAAAAALEPPWLGSGPADLAAWSRVLAGGEVLINRVGALECLLDDRQLAQGGQLLGASNFLAMLGSDILEPYRRVYGEIATSCAAMSIAMAAICEGRSLRADCKQAPGQPGQLFAAVGDWEESKCHLRSLVRDSLSAYWARVRGLGGPQPATGVLSMQLQASHRRHHLQRFQRPRRGGRIRIMGLHQSRALNFLWTVTEGIINAMEEMEAAVRELLNGKQDMTASRAPVQDGAADSAAACIQVGADTERGNTGVAGGSISSSGASRRGRGDSGISSSNGGHDDGGIGDDDGGGRRGPGSGNIAEVTSRASPARLQGGPGFSSTVPIVSVSTAAVPSNPSEVHPGAKAAVSLVAAGIRNLLTQPRCSGLGRVWCLQRGNWEWAWRAVQLALGLPLLFNTVSIIAENTRLLLGAAGADGRRALLSCRRVHFGVKYWVASSFMLCLLLGLAARPEAEVLRRYSLLYAFLATSVSMTERVESTFSRVALRAGGTLVGGALGLAVMMTPVLNHSRVGLMAIVCAATFLTGCLASHRLVYGAVLALITLNSMLLCSYGTSCCGSRLDIAKLFAARVVSVLLGCTLPVLVTQAVLPWFTSDWALEMMAGALMASADLVWQLYRRYFEEHMRACVESRGLLATAKLLRLHGLEGEATQLEKEEQERQGGLQAEMQQHPGDRQVQLDVDGQQLQVQLESPPISRAMEPGSPDGGQRDDATPPVDPSQTVAAANPGHAHDQGQRSQDRSFSADVEVSLQAHVSAPLLAVQTSLMKDAAVWTRGIYATPMIVTAVLRCCLLLADRLEALQLVVVDTPPPVYGRLSGWGFAALVLPLHREMMAMLSAFDRLVMDTAYLIDPDSEYRTPQRWNPGAARGDLAEGAEAELSGETSGAIGPNCGAHPSGGLKEAIMDLDERRLQFRQAVHDARRSFHAVVRSLGDKSEDLLAATHPDDTVRFHAFMFALTHVLDKATATARTALQLSRGRVRRRGAWFAWTRG</sequence>
<feature type="region of interest" description="Disordered" evidence="5">
    <location>
        <begin position="970"/>
        <end position="1040"/>
    </location>
</feature>
<keyword evidence="9" id="KW-1185">Reference proteome</keyword>
<proteinExistence type="predicted"/>
<evidence type="ECO:0000313" key="8">
    <source>
        <dbReference type="EMBL" id="GIL45429.1"/>
    </source>
</evidence>
<evidence type="ECO:0000256" key="6">
    <source>
        <dbReference type="SAM" id="Phobius"/>
    </source>
</evidence>
<feature type="compositionally biased region" description="Polar residues" evidence="5">
    <location>
        <begin position="314"/>
        <end position="329"/>
    </location>
</feature>
<feature type="transmembrane region" description="Helical" evidence="6">
    <location>
        <begin position="1284"/>
        <end position="1305"/>
    </location>
</feature>
<reference evidence="8" key="1">
    <citation type="journal article" date="2021" name="Proc. Natl. Acad. Sci. U.S.A.">
        <title>Three genomes in the algal genus Volvox reveal the fate of a haploid sex-determining region after a transition to homothallism.</title>
        <authorList>
            <person name="Yamamoto K."/>
            <person name="Hamaji T."/>
            <person name="Kawai-Toyooka H."/>
            <person name="Matsuzaki R."/>
            <person name="Takahashi F."/>
            <person name="Nishimura Y."/>
            <person name="Kawachi M."/>
            <person name="Noguchi H."/>
            <person name="Minakuchi Y."/>
            <person name="Umen J.G."/>
            <person name="Toyoda A."/>
            <person name="Nozaki H."/>
        </authorList>
    </citation>
    <scope>NUCLEOTIDE SEQUENCE</scope>
    <source>
        <strain evidence="8">NIES-3780</strain>
    </source>
</reference>
<feature type="domain" description="Integral membrane bound transporter" evidence="7">
    <location>
        <begin position="1180"/>
        <end position="1303"/>
    </location>
</feature>
<feature type="transmembrane region" description="Helical" evidence="6">
    <location>
        <begin position="173"/>
        <end position="194"/>
    </location>
</feature>
<feature type="transmembrane region" description="Helical" evidence="6">
    <location>
        <begin position="109"/>
        <end position="128"/>
    </location>
</feature>
<keyword evidence="3 6" id="KW-1133">Transmembrane helix</keyword>
<dbReference type="GO" id="GO:0016020">
    <property type="term" value="C:membrane"/>
    <property type="evidence" value="ECO:0007669"/>
    <property type="project" value="UniProtKB-SubCell"/>
</dbReference>
<evidence type="ECO:0000256" key="4">
    <source>
        <dbReference type="ARBA" id="ARBA00023136"/>
    </source>
</evidence>
<feature type="region of interest" description="Disordered" evidence="5">
    <location>
        <begin position="1374"/>
        <end position="1393"/>
    </location>
</feature>
<organism evidence="8 9">
    <name type="scientific">Volvox africanus</name>
    <dbReference type="NCBI Taxonomy" id="51714"/>
    <lineage>
        <taxon>Eukaryota</taxon>
        <taxon>Viridiplantae</taxon>
        <taxon>Chlorophyta</taxon>
        <taxon>core chlorophytes</taxon>
        <taxon>Chlorophyceae</taxon>
        <taxon>CS clade</taxon>
        <taxon>Chlamydomonadales</taxon>
        <taxon>Volvocaceae</taxon>
        <taxon>Volvox</taxon>
    </lineage>
</organism>
<evidence type="ECO:0000256" key="1">
    <source>
        <dbReference type="ARBA" id="ARBA00004141"/>
    </source>
</evidence>
<feature type="region of interest" description="Disordered" evidence="5">
    <location>
        <begin position="314"/>
        <end position="366"/>
    </location>
</feature>
<evidence type="ECO:0000259" key="7">
    <source>
        <dbReference type="Pfam" id="PF13515"/>
    </source>
</evidence>
<name>A0A8J4ATS1_9CHLO</name>